<sequence length="162" mass="18432">MKVPQYKIHSVGLEEYRDYLNYVDILDSCKFYSIGKSGNFELRMLITRAKGDSGFKDLNLGFGVWNEEARDIDDGIETRNGDMQRILATVAKRALEFLSRYPEAEIFAKGSTASRTRLYQMEIGKIINEVPDGLRIEGLISQIGFVDFRKGINFDAFLLSAK</sequence>
<reference evidence="1 2" key="1">
    <citation type="submission" date="2019-05" db="EMBL/GenBank/DDBJ databases">
        <authorList>
            <person name="Qu J.-H."/>
        </authorList>
    </citation>
    <scope>NUCLEOTIDE SEQUENCE [LARGE SCALE GENOMIC DNA]</scope>
    <source>
        <strain evidence="1 2">NS28</strain>
    </source>
</reference>
<protein>
    <submittedName>
        <fullName evidence="1">Uncharacterized protein</fullName>
    </submittedName>
</protein>
<dbReference type="RefSeq" id="WP_139012224.1">
    <property type="nucleotide sequence ID" value="NZ_VBSN01000037.1"/>
</dbReference>
<dbReference type="AlphaFoldDB" id="A0A5M8QTG9"/>
<dbReference type="OrthoDB" id="1343312at2"/>
<dbReference type="Proteomes" id="UP000323994">
    <property type="component" value="Unassembled WGS sequence"/>
</dbReference>
<evidence type="ECO:0000313" key="2">
    <source>
        <dbReference type="Proteomes" id="UP000323994"/>
    </source>
</evidence>
<dbReference type="EMBL" id="VBSN01000037">
    <property type="protein sequence ID" value="KAA6439557.1"/>
    <property type="molecule type" value="Genomic_DNA"/>
</dbReference>
<keyword evidence="2" id="KW-1185">Reference proteome</keyword>
<dbReference type="Pfam" id="PF22028">
    <property type="entry name" value="DUF6934"/>
    <property type="match status" value="1"/>
</dbReference>
<gene>
    <name evidence="1" type="ORF">FEM33_11795</name>
</gene>
<accession>A0A5M8QTG9</accession>
<dbReference type="InterPro" id="IPR053865">
    <property type="entry name" value="DUF6934"/>
</dbReference>
<proteinExistence type="predicted"/>
<comment type="caution">
    <text evidence="1">The sequence shown here is derived from an EMBL/GenBank/DDBJ whole genome shotgun (WGS) entry which is preliminary data.</text>
</comment>
<organism evidence="1 2">
    <name type="scientific">Dyadobacter flavalbus</name>
    <dbReference type="NCBI Taxonomy" id="2579942"/>
    <lineage>
        <taxon>Bacteria</taxon>
        <taxon>Pseudomonadati</taxon>
        <taxon>Bacteroidota</taxon>
        <taxon>Cytophagia</taxon>
        <taxon>Cytophagales</taxon>
        <taxon>Spirosomataceae</taxon>
        <taxon>Dyadobacter</taxon>
    </lineage>
</organism>
<name>A0A5M8QTG9_9BACT</name>
<evidence type="ECO:0000313" key="1">
    <source>
        <dbReference type="EMBL" id="KAA6439557.1"/>
    </source>
</evidence>